<dbReference type="PROSITE" id="PS50005">
    <property type="entry name" value="TPR"/>
    <property type="match status" value="1"/>
</dbReference>
<feature type="modified residue" description="4-aspartylphosphate" evidence="1">
    <location>
        <position position="63"/>
    </location>
</feature>
<evidence type="ECO:0000256" key="1">
    <source>
        <dbReference type="PROSITE-ProRule" id="PRU00169"/>
    </source>
</evidence>
<gene>
    <name evidence="4" type="ORF">AACH10_11300</name>
</gene>
<dbReference type="SUPFAM" id="SSF48452">
    <property type="entry name" value="TPR-like"/>
    <property type="match status" value="1"/>
</dbReference>
<comment type="caution">
    <text evidence="4">The sequence shown here is derived from an EMBL/GenBank/DDBJ whole genome shotgun (WGS) entry which is preliminary data.</text>
</comment>
<dbReference type="EMBL" id="JBBUTH010000005">
    <property type="protein sequence ID" value="MEK8050822.1"/>
    <property type="molecule type" value="Genomic_DNA"/>
</dbReference>
<feature type="domain" description="Response regulatory" evidence="3">
    <location>
        <begin position="13"/>
        <end position="133"/>
    </location>
</feature>
<dbReference type="Pfam" id="PF00072">
    <property type="entry name" value="Response_reg"/>
    <property type="match status" value="1"/>
</dbReference>
<dbReference type="SMART" id="SM00448">
    <property type="entry name" value="REC"/>
    <property type="match status" value="1"/>
</dbReference>
<proteinExistence type="predicted"/>
<dbReference type="RefSeq" id="WP_341410514.1">
    <property type="nucleotide sequence ID" value="NZ_JBBUTH010000005.1"/>
</dbReference>
<dbReference type="InterPro" id="IPR001789">
    <property type="entry name" value="Sig_transdc_resp-reg_receiver"/>
</dbReference>
<organism evidence="4 5">
    <name type="scientific">Pseudaquabacterium inlustre</name>
    <dbReference type="NCBI Taxonomy" id="2984192"/>
    <lineage>
        <taxon>Bacteria</taxon>
        <taxon>Pseudomonadati</taxon>
        <taxon>Pseudomonadota</taxon>
        <taxon>Betaproteobacteria</taxon>
        <taxon>Burkholderiales</taxon>
        <taxon>Sphaerotilaceae</taxon>
        <taxon>Pseudaquabacterium</taxon>
    </lineage>
</organism>
<keyword evidence="1" id="KW-0597">Phosphoprotein</keyword>
<dbReference type="InterPro" id="IPR011006">
    <property type="entry name" value="CheY-like_superfamily"/>
</dbReference>
<dbReference type="Pfam" id="PF13174">
    <property type="entry name" value="TPR_6"/>
    <property type="match status" value="1"/>
</dbReference>
<name>A0ABU9CJT1_9BURK</name>
<reference evidence="4 5" key="1">
    <citation type="submission" date="2024-04" db="EMBL/GenBank/DDBJ databases">
        <title>Novel species of the genus Ideonella isolated from streams.</title>
        <authorList>
            <person name="Lu H."/>
        </authorList>
    </citation>
    <scope>NUCLEOTIDE SEQUENCE [LARGE SCALE GENOMIC DNA]</scope>
    <source>
        <strain evidence="4 5">DXS22W</strain>
    </source>
</reference>
<evidence type="ECO:0000313" key="4">
    <source>
        <dbReference type="EMBL" id="MEK8050822.1"/>
    </source>
</evidence>
<dbReference type="InterPro" id="IPR019734">
    <property type="entry name" value="TPR_rpt"/>
</dbReference>
<dbReference type="Gene3D" id="3.40.50.2300">
    <property type="match status" value="1"/>
</dbReference>
<protein>
    <submittedName>
        <fullName evidence="4">Response regulator</fullName>
    </submittedName>
</protein>
<dbReference type="Proteomes" id="UP001365405">
    <property type="component" value="Unassembled WGS sequence"/>
</dbReference>
<evidence type="ECO:0000313" key="5">
    <source>
        <dbReference type="Proteomes" id="UP001365405"/>
    </source>
</evidence>
<dbReference type="PROSITE" id="PS50110">
    <property type="entry name" value="RESPONSE_REGULATORY"/>
    <property type="match status" value="1"/>
</dbReference>
<keyword evidence="5" id="KW-1185">Reference proteome</keyword>
<evidence type="ECO:0000256" key="2">
    <source>
        <dbReference type="PROSITE-ProRule" id="PRU00339"/>
    </source>
</evidence>
<accession>A0ABU9CJT1</accession>
<dbReference type="Gene3D" id="1.25.40.10">
    <property type="entry name" value="Tetratricopeptide repeat domain"/>
    <property type="match status" value="1"/>
</dbReference>
<keyword evidence="2" id="KW-0802">TPR repeat</keyword>
<evidence type="ECO:0000259" key="3">
    <source>
        <dbReference type="PROSITE" id="PS50110"/>
    </source>
</evidence>
<dbReference type="InterPro" id="IPR052048">
    <property type="entry name" value="ST_Response_Regulator"/>
</dbReference>
<sequence length="560" mass="60739">MSKPLDTDIDQALALVVDANPSSRRTLVNMLREFGVKRIEQAVRPQDARGMLEIRPFDIVLCDYHFPGEGMSGQELMDDLRQSGILPLHTVVVMISGEADYGHVAEAAEVALDAYLLKPHTAEALRVRLTQARERKRALADVFALIADKQFQQAAELAQARADERGIAWLQAARIAADLWLRLGRPADSARLLEAVVANGALPWARLGLARAQTEAGSVFQARRTLEGLIGDQPGYTDAYDVMGRVQFEQGDTAAAIATLRQASKLTPNSVARLVKLGLLQFYFGDVKEAAIALMQAVKLGIASKVFDLQGLTLLATIQFDRGDARGLALALNMLRRSRAQAPQSARLRRFEAVVSIFLALLERRVVEAVAEVRGLLAEIDAPDFEFEAACNLMMVLARLDSSELHLAELPEKVAQLGARFAVSRTTCDLLCATVRARPELMDAVRDEFERINGIAEQAVARTVAGEPAAAASILLSAAERSLNAKLMDLAMQTVRRHGSAIPQADALLARLQHLHDTYRSYGAQVRIARIDDARSLQAAARPDTVVPGGDAAAAGTVAP</sequence>
<feature type="repeat" description="TPR" evidence="2">
    <location>
        <begin position="237"/>
        <end position="270"/>
    </location>
</feature>
<dbReference type="PANTHER" id="PTHR43228:SF1">
    <property type="entry name" value="TWO-COMPONENT RESPONSE REGULATOR ARR22"/>
    <property type="match status" value="1"/>
</dbReference>
<dbReference type="PANTHER" id="PTHR43228">
    <property type="entry name" value="TWO-COMPONENT RESPONSE REGULATOR"/>
    <property type="match status" value="1"/>
</dbReference>
<dbReference type="SUPFAM" id="SSF52172">
    <property type="entry name" value="CheY-like"/>
    <property type="match status" value="1"/>
</dbReference>
<dbReference type="InterPro" id="IPR011990">
    <property type="entry name" value="TPR-like_helical_dom_sf"/>
</dbReference>